<dbReference type="OrthoDB" id="10611738at2759"/>
<dbReference type="AlphaFoldDB" id="A0A0M3J097"/>
<feature type="compositionally biased region" description="Basic and acidic residues" evidence="1">
    <location>
        <begin position="210"/>
        <end position="223"/>
    </location>
</feature>
<sequence>MRLKGRRSGPAKRKSFRVKHAPGTAERRSVTPSDASSTVDHENNTETSVDTLRCPPMSPKAVRSASVMPEAEDVTVADTPNALDKSFVSDVATSPVRCGRKGAPRCQIALYLLRRLEEGCWQWRGNVIWNEAVEEEVTELSSQAMRSLALRIPAKLDELNISPSKKSALLRKLEVAEIRRRKKEWGDSTINYAQASFFKVGLSNNTRTKRNSDRKDETLKKVSGDSVLNGDNNDDTKPGGSVSDEEAREILVSKRIQSATSRIYSQFIARASNDISKEELSSLVDSVKTAIRILSKYDVKPNDIFVS</sequence>
<reference evidence="4" key="1">
    <citation type="submission" date="2017-02" db="UniProtKB">
        <authorList>
            <consortium name="WormBaseParasite"/>
        </authorList>
    </citation>
    <scope>IDENTIFICATION</scope>
</reference>
<organism evidence="4">
    <name type="scientific">Anisakis simplex</name>
    <name type="common">Herring worm</name>
    <dbReference type="NCBI Taxonomy" id="6269"/>
    <lineage>
        <taxon>Eukaryota</taxon>
        <taxon>Metazoa</taxon>
        <taxon>Ecdysozoa</taxon>
        <taxon>Nematoda</taxon>
        <taxon>Chromadorea</taxon>
        <taxon>Rhabditida</taxon>
        <taxon>Spirurina</taxon>
        <taxon>Ascaridomorpha</taxon>
        <taxon>Ascaridoidea</taxon>
        <taxon>Anisakidae</taxon>
        <taxon>Anisakis</taxon>
        <taxon>Anisakis simplex complex</taxon>
    </lineage>
</organism>
<evidence type="ECO:0000313" key="2">
    <source>
        <dbReference type="EMBL" id="VDK18134.1"/>
    </source>
</evidence>
<dbReference type="EMBL" id="UYRR01000696">
    <property type="protein sequence ID" value="VDK18134.1"/>
    <property type="molecule type" value="Genomic_DNA"/>
</dbReference>
<proteinExistence type="predicted"/>
<name>A0A0M3J097_ANISI</name>
<dbReference type="Proteomes" id="UP000267096">
    <property type="component" value="Unassembled WGS sequence"/>
</dbReference>
<dbReference type="WBParaSite" id="ASIM_0000093301-mRNA-1">
    <property type="protein sequence ID" value="ASIM_0000093301-mRNA-1"/>
    <property type="gene ID" value="ASIM_0000093301"/>
</dbReference>
<accession>A0A0M3J097</accession>
<reference evidence="2 3" key="2">
    <citation type="submission" date="2018-11" db="EMBL/GenBank/DDBJ databases">
        <authorList>
            <consortium name="Pathogen Informatics"/>
        </authorList>
    </citation>
    <scope>NUCLEOTIDE SEQUENCE [LARGE SCALE GENOMIC DNA]</scope>
</reference>
<feature type="region of interest" description="Disordered" evidence="1">
    <location>
        <begin position="1"/>
        <end position="60"/>
    </location>
</feature>
<evidence type="ECO:0000313" key="3">
    <source>
        <dbReference type="Proteomes" id="UP000267096"/>
    </source>
</evidence>
<protein>
    <submittedName>
        <fullName evidence="2 4">Uncharacterized protein</fullName>
    </submittedName>
</protein>
<evidence type="ECO:0000313" key="4">
    <source>
        <dbReference type="WBParaSite" id="ASIM_0000093301-mRNA-1"/>
    </source>
</evidence>
<evidence type="ECO:0000256" key="1">
    <source>
        <dbReference type="SAM" id="MobiDB-lite"/>
    </source>
</evidence>
<feature type="region of interest" description="Disordered" evidence="1">
    <location>
        <begin position="207"/>
        <end position="244"/>
    </location>
</feature>
<keyword evidence="3" id="KW-1185">Reference proteome</keyword>
<gene>
    <name evidence="2" type="ORF">ASIM_LOCUS830</name>
</gene>
<feature type="compositionally biased region" description="Basic residues" evidence="1">
    <location>
        <begin position="1"/>
        <end position="20"/>
    </location>
</feature>